<comment type="similarity">
    <text evidence="1">Belongs to the protein kinase superfamily. CMGC Ser/Thr protein kinase family. CDC2/CDKX subfamily.</text>
</comment>
<proteinExistence type="inferred from homology"/>
<keyword evidence="6" id="KW-0547">Nucleotide-binding</keyword>
<keyword evidence="4" id="KW-0597">Phosphoprotein</keyword>
<dbReference type="InterPro" id="IPR011009">
    <property type="entry name" value="Kinase-like_dom_sf"/>
</dbReference>
<evidence type="ECO:0000256" key="10">
    <source>
        <dbReference type="ARBA" id="ARBA00048367"/>
    </source>
</evidence>
<keyword evidence="5" id="KW-0808">Transferase</keyword>
<evidence type="ECO:0000256" key="4">
    <source>
        <dbReference type="ARBA" id="ARBA00022553"/>
    </source>
</evidence>
<dbReference type="GO" id="GO:0030332">
    <property type="term" value="F:cyclin binding"/>
    <property type="evidence" value="ECO:0000318"/>
    <property type="project" value="GO_Central"/>
</dbReference>
<dbReference type="KEGG" id="smo:SELMODRAFT_82899"/>
<dbReference type="PROSITE" id="PS50011">
    <property type="entry name" value="PROTEIN_KINASE_DOM"/>
    <property type="match status" value="1"/>
</dbReference>
<evidence type="ECO:0000259" key="11">
    <source>
        <dbReference type="PROSITE" id="PS50011"/>
    </source>
</evidence>
<dbReference type="Gene3D" id="1.10.510.10">
    <property type="entry name" value="Transferase(Phosphotransferase) domain 1"/>
    <property type="match status" value="1"/>
</dbReference>
<dbReference type="GO" id="GO:0010468">
    <property type="term" value="P:regulation of gene expression"/>
    <property type="evidence" value="ECO:0000318"/>
    <property type="project" value="GO_Central"/>
</dbReference>
<dbReference type="GO" id="GO:0000082">
    <property type="term" value="P:G1/S transition of mitotic cell cycle"/>
    <property type="evidence" value="ECO:0000318"/>
    <property type="project" value="GO_Central"/>
</dbReference>
<evidence type="ECO:0000313" key="12">
    <source>
        <dbReference type="EMBL" id="EFJ33753.1"/>
    </source>
</evidence>
<evidence type="ECO:0000256" key="3">
    <source>
        <dbReference type="ARBA" id="ARBA00022527"/>
    </source>
</evidence>
<reference evidence="12 13" key="1">
    <citation type="journal article" date="2011" name="Science">
        <title>The Selaginella genome identifies genetic changes associated with the evolution of vascular plants.</title>
        <authorList>
            <person name="Banks J.A."/>
            <person name="Nishiyama T."/>
            <person name="Hasebe M."/>
            <person name="Bowman J.L."/>
            <person name="Gribskov M."/>
            <person name="dePamphilis C."/>
            <person name="Albert V.A."/>
            <person name="Aono N."/>
            <person name="Aoyama T."/>
            <person name="Ambrose B.A."/>
            <person name="Ashton N.W."/>
            <person name="Axtell M.J."/>
            <person name="Barker E."/>
            <person name="Barker M.S."/>
            <person name="Bennetzen J.L."/>
            <person name="Bonawitz N.D."/>
            <person name="Chapple C."/>
            <person name="Cheng C."/>
            <person name="Correa L.G."/>
            <person name="Dacre M."/>
            <person name="DeBarry J."/>
            <person name="Dreyer I."/>
            <person name="Elias M."/>
            <person name="Engstrom E.M."/>
            <person name="Estelle M."/>
            <person name="Feng L."/>
            <person name="Finet C."/>
            <person name="Floyd S.K."/>
            <person name="Frommer W.B."/>
            <person name="Fujita T."/>
            <person name="Gramzow L."/>
            <person name="Gutensohn M."/>
            <person name="Harholt J."/>
            <person name="Hattori M."/>
            <person name="Heyl A."/>
            <person name="Hirai T."/>
            <person name="Hiwatashi Y."/>
            <person name="Ishikawa M."/>
            <person name="Iwata M."/>
            <person name="Karol K.G."/>
            <person name="Koehler B."/>
            <person name="Kolukisaoglu U."/>
            <person name="Kubo M."/>
            <person name="Kurata T."/>
            <person name="Lalonde S."/>
            <person name="Li K."/>
            <person name="Li Y."/>
            <person name="Litt A."/>
            <person name="Lyons E."/>
            <person name="Manning G."/>
            <person name="Maruyama T."/>
            <person name="Michael T.P."/>
            <person name="Mikami K."/>
            <person name="Miyazaki S."/>
            <person name="Morinaga S."/>
            <person name="Murata T."/>
            <person name="Mueller-Roeber B."/>
            <person name="Nelson D.R."/>
            <person name="Obara M."/>
            <person name="Oguri Y."/>
            <person name="Olmstead R.G."/>
            <person name="Onodera N."/>
            <person name="Petersen B.L."/>
            <person name="Pils B."/>
            <person name="Prigge M."/>
            <person name="Rensing S.A."/>
            <person name="Riano-Pachon D.M."/>
            <person name="Roberts A.W."/>
            <person name="Sato Y."/>
            <person name="Scheller H.V."/>
            <person name="Schulz B."/>
            <person name="Schulz C."/>
            <person name="Shakirov E.V."/>
            <person name="Shibagaki N."/>
            <person name="Shinohara N."/>
            <person name="Shippen D.E."/>
            <person name="Soerensen I."/>
            <person name="Sotooka R."/>
            <person name="Sugimoto N."/>
            <person name="Sugita M."/>
            <person name="Sumikawa N."/>
            <person name="Tanurdzic M."/>
            <person name="Theissen G."/>
            <person name="Ulvskov P."/>
            <person name="Wakazuki S."/>
            <person name="Weng J.K."/>
            <person name="Willats W.W."/>
            <person name="Wipf D."/>
            <person name="Wolf P.G."/>
            <person name="Yang L."/>
            <person name="Zimmer A.D."/>
            <person name="Zhu Q."/>
            <person name="Mitros T."/>
            <person name="Hellsten U."/>
            <person name="Loque D."/>
            <person name="Otillar R."/>
            <person name="Salamov A."/>
            <person name="Schmutz J."/>
            <person name="Shapiro H."/>
            <person name="Lindquist E."/>
            <person name="Lucas S."/>
            <person name="Rokhsar D."/>
            <person name="Grigoriev I.V."/>
        </authorList>
    </citation>
    <scope>NUCLEOTIDE SEQUENCE [LARGE SCALE GENOMIC DNA]</scope>
</reference>
<evidence type="ECO:0000256" key="2">
    <source>
        <dbReference type="ARBA" id="ARBA00012425"/>
    </source>
</evidence>
<dbReference type="SMART" id="SM00220">
    <property type="entry name" value="S_TKc"/>
    <property type="match status" value="1"/>
</dbReference>
<evidence type="ECO:0000256" key="9">
    <source>
        <dbReference type="ARBA" id="ARBA00047811"/>
    </source>
</evidence>
<dbReference type="EC" id="2.7.11.22" evidence="2"/>
<accession>D8R2M3</accession>
<dbReference type="InterPro" id="IPR008271">
    <property type="entry name" value="Ser/Thr_kinase_AS"/>
</dbReference>
<keyword evidence="7" id="KW-0418">Kinase</keyword>
<dbReference type="GO" id="GO:0010389">
    <property type="term" value="P:regulation of G2/M transition of mitotic cell cycle"/>
    <property type="evidence" value="ECO:0000318"/>
    <property type="project" value="GO_Central"/>
</dbReference>
<dbReference type="HOGENOM" id="CLU_000288_181_1_1"/>
<organism evidence="13">
    <name type="scientific">Selaginella moellendorffii</name>
    <name type="common">Spikemoss</name>
    <dbReference type="NCBI Taxonomy" id="88036"/>
    <lineage>
        <taxon>Eukaryota</taxon>
        <taxon>Viridiplantae</taxon>
        <taxon>Streptophyta</taxon>
        <taxon>Embryophyta</taxon>
        <taxon>Tracheophyta</taxon>
        <taxon>Lycopodiopsida</taxon>
        <taxon>Selaginellales</taxon>
        <taxon>Selaginellaceae</taxon>
        <taxon>Selaginella</taxon>
    </lineage>
</organism>
<keyword evidence="3" id="KW-0723">Serine/threonine-protein kinase</keyword>
<dbReference type="STRING" id="88036.D8R2M3"/>
<sequence length="323" mass="36731">MDRYDYSTQSPLLGQGTDGVVRLARNRVTGAMVAVKKLSSKHDAADMMWECATLRACQHKNIIHLHSKLVTEQGLFMVFELMDMDLCSYIWDVREREGKIPEVAVRSIMKQILEALAFVHSKGLIHRDVKSSNVLINHNKNLNNSVVIKLIDFSRVCFASAGSCKNMGNVYYRAPELLLGGEKYIYGREIDIWAAGCIFLELLTGFPFGDDDGNFPPNSELDVMNSIVKWIGPVDETTWKGVNKLENYNTYKSSFPRNPSNLLQSRLGDSPAYDLLRKMLCLNPRERITAKEALESDYFKTSVWSRVSKFLYSIFCTRLNLFA</sequence>
<dbReference type="OrthoDB" id="539158at2759"/>
<dbReference type="InterPro" id="IPR050108">
    <property type="entry name" value="CDK"/>
</dbReference>
<dbReference type="GO" id="GO:0005634">
    <property type="term" value="C:nucleus"/>
    <property type="evidence" value="ECO:0000318"/>
    <property type="project" value="GO_Central"/>
</dbReference>
<dbReference type="GO" id="GO:0007165">
    <property type="term" value="P:signal transduction"/>
    <property type="evidence" value="ECO:0000318"/>
    <property type="project" value="GO_Central"/>
</dbReference>
<dbReference type="GO" id="GO:0004693">
    <property type="term" value="F:cyclin-dependent protein serine/threonine kinase activity"/>
    <property type="evidence" value="ECO:0000318"/>
    <property type="project" value="GO_Central"/>
</dbReference>
<evidence type="ECO:0000256" key="7">
    <source>
        <dbReference type="ARBA" id="ARBA00022777"/>
    </source>
</evidence>
<dbReference type="AlphaFoldDB" id="D8R2M3"/>
<dbReference type="SUPFAM" id="SSF56112">
    <property type="entry name" value="Protein kinase-like (PK-like)"/>
    <property type="match status" value="1"/>
</dbReference>
<comment type="catalytic activity">
    <reaction evidence="9">
        <text>L-threonyl-[protein] + ATP = O-phospho-L-threonyl-[protein] + ADP + H(+)</text>
        <dbReference type="Rhea" id="RHEA:46608"/>
        <dbReference type="Rhea" id="RHEA-COMP:11060"/>
        <dbReference type="Rhea" id="RHEA-COMP:11605"/>
        <dbReference type="ChEBI" id="CHEBI:15378"/>
        <dbReference type="ChEBI" id="CHEBI:30013"/>
        <dbReference type="ChEBI" id="CHEBI:30616"/>
        <dbReference type="ChEBI" id="CHEBI:61977"/>
        <dbReference type="ChEBI" id="CHEBI:456216"/>
        <dbReference type="EC" id="2.7.11.22"/>
    </reaction>
</comment>
<dbReference type="PANTHER" id="PTHR24056:SF548">
    <property type="entry name" value="CYCLIN-DEPENDENT KINASE A-1"/>
    <property type="match status" value="1"/>
</dbReference>
<dbReference type="GO" id="GO:0051445">
    <property type="term" value="P:regulation of meiotic cell cycle"/>
    <property type="evidence" value="ECO:0000318"/>
    <property type="project" value="GO_Central"/>
</dbReference>
<evidence type="ECO:0000256" key="5">
    <source>
        <dbReference type="ARBA" id="ARBA00022679"/>
    </source>
</evidence>
<dbReference type="InterPro" id="IPR000719">
    <property type="entry name" value="Prot_kinase_dom"/>
</dbReference>
<dbReference type="OMA" id="TIKCYIY"/>
<dbReference type="GO" id="GO:0005737">
    <property type="term" value="C:cytoplasm"/>
    <property type="evidence" value="ECO:0000318"/>
    <property type="project" value="GO_Central"/>
</dbReference>
<dbReference type="EMBL" id="GL377570">
    <property type="protein sequence ID" value="EFJ33753.1"/>
    <property type="molecule type" value="Genomic_DNA"/>
</dbReference>
<dbReference type="PANTHER" id="PTHR24056">
    <property type="entry name" value="CELL DIVISION PROTEIN KINASE"/>
    <property type="match status" value="1"/>
</dbReference>
<dbReference type="GO" id="GO:0000307">
    <property type="term" value="C:cyclin-dependent protein kinase holoenzyme complex"/>
    <property type="evidence" value="ECO:0000318"/>
    <property type="project" value="GO_Central"/>
</dbReference>
<keyword evidence="13" id="KW-1185">Reference proteome</keyword>
<evidence type="ECO:0000313" key="13">
    <source>
        <dbReference type="Proteomes" id="UP000001514"/>
    </source>
</evidence>
<dbReference type="GO" id="GO:0005524">
    <property type="term" value="F:ATP binding"/>
    <property type="evidence" value="ECO:0007669"/>
    <property type="project" value="UniProtKB-KW"/>
</dbReference>
<feature type="domain" description="Protein kinase" evidence="11">
    <location>
        <begin position="7"/>
        <end position="299"/>
    </location>
</feature>
<dbReference type="Proteomes" id="UP000001514">
    <property type="component" value="Unassembled WGS sequence"/>
</dbReference>
<gene>
    <name evidence="12" type="ORF">SELMODRAFT_82899</name>
</gene>
<dbReference type="Gene3D" id="3.30.200.20">
    <property type="entry name" value="Phosphorylase Kinase, domain 1"/>
    <property type="match status" value="1"/>
</dbReference>
<evidence type="ECO:0000256" key="6">
    <source>
        <dbReference type="ARBA" id="ARBA00022741"/>
    </source>
</evidence>
<dbReference type="Gramene" id="EFJ33753">
    <property type="protein sequence ID" value="EFJ33753"/>
    <property type="gene ID" value="SELMODRAFT_82899"/>
</dbReference>
<comment type="catalytic activity">
    <reaction evidence="10">
        <text>L-seryl-[protein] + ATP = O-phospho-L-seryl-[protein] + ADP + H(+)</text>
        <dbReference type="Rhea" id="RHEA:17989"/>
        <dbReference type="Rhea" id="RHEA-COMP:9863"/>
        <dbReference type="Rhea" id="RHEA-COMP:11604"/>
        <dbReference type="ChEBI" id="CHEBI:15378"/>
        <dbReference type="ChEBI" id="CHEBI:29999"/>
        <dbReference type="ChEBI" id="CHEBI:30616"/>
        <dbReference type="ChEBI" id="CHEBI:83421"/>
        <dbReference type="ChEBI" id="CHEBI:456216"/>
        <dbReference type="EC" id="2.7.11.22"/>
    </reaction>
</comment>
<evidence type="ECO:0000256" key="8">
    <source>
        <dbReference type="ARBA" id="ARBA00022840"/>
    </source>
</evidence>
<dbReference type="PROSITE" id="PS00108">
    <property type="entry name" value="PROTEIN_KINASE_ST"/>
    <property type="match status" value="1"/>
</dbReference>
<protein>
    <recommendedName>
        <fullName evidence="2">cyclin-dependent kinase</fullName>
        <ecNumber evidence="2">2.7.11.22</ecNumber>
    </recommendedName>
</protein>
<keyword evidence="8" id="KW-0067">ATP-binding</keyword>
<dbReference type="InParanoid" id="D8R2M3"/>
<name>D8R2M3_SELML</name>
<dbReference type="Pfam" id="PF00069">
    <property type="entry name" value="Pkinase"/>
    <property type="match status" value="1"/>
</dbReference>
<evidence type="ECO:0000256" key="1">
    <source>
        <dbReference type="ARBA" id="ARBA00006485"/>
    </source>
</evidence>
<dbReference type="eggNOG" id="KOG0600">
    <property type="taxonomic scope" value="Eukaryota"/>
</dbReference>